<accession>A0A284R5Z9</accession>
<proteinExistence type="predicted"/>
<name>A0A284R5Z9_ARMOS</name>
<dbReference type="Proteomes" id="UP000219338">
    <property type="component" value="Unassembled WGS sequence"/>
</dbReference>
<evidence type="ECO:0000313" key="2">
    <source>
        <dbReference type="Proteomes" id="UP000219338"/>
    </source>
</evidence>
<evidence type="ECO:0000313" key="1">
    <source>
        <dbReference type="EMBL" id="SJL04135.1"/>
    </source>
</evidence>
<keyword evidence="2" id="KW-1185">Reference proteome</keyword>
<sequence>MTSEDFAFVMTRTCRLTSLCLGFVDRGLAKPLSSIFPTSNRPSLYSFGIALTLFHYFMEVSGLSFLHTDTYVQGVKPMLHALRELQTQSVYSVIPEIQSLVDINGDTLRTLDAIFLCVKTARGRRPLSLKACSVLTHVVLGESLVHLRVLVDTLCSMRLYSTLDRVELYLYTPVVQCDLLTWRALRDTLEDRTLYPNLITLVVNFYVFNGTLFGNGLDDLCTDICSLWEETRVTLVVNRVLQVGGLRIGMFY</sequence>
<dbReference type="AlphaFoldDB" id="A0A284R5Z9"/>
<organism evidence="1 2">
    <name type="scientific">Armillaria ostoyae</name>
    <name type="common">Armillaria root rot fungus</name>
    <dbReference type="NCBI Taxonomy" id="47428"/>
    <lineage>
        <taxon>Eukaryota</taxon>
        <taxon>Fungi</taxon>
        <taxon>Dikarya</taxon>
        <taxon>Basidiomycota</taxon>
        <taxon>Agaricomycotina</taxon>
        <taxon>Agaricomycetes</taxon>
        <taxon>Agaricomycetidae</taxon>
        <taxon>Agaricales</taxon>
        <taxon>Marasmiineae</taxon>
        <taxon>Physalacriaceae</taxon>
        <taxon>Armillaria</taxon>
    </lineage>
</organism>
<gene>
    <name evidence="1" type="ORF">ARMOST_07495</name>
</gene>
<protein>
    <submittedName>
        <fullName evidence="1">Uncharacterized protein</fullName>
    </submittedName>
</protein>
<dbReference type="EMBL" id="FUEG01000004">
    <property type="protein sequence ID" value="SJL04135.1"/>
    <property type="molecule type" value="Genomic_DNA"/>
</dbReference>
<reference evidence="2" key="1">
    <citation type="journal article" date="2017" name="Nat. Ecol. Evol.">
        <title>Genome expansion and lineage-specific genetic innovations in the forest pathogenic fungi Armillaria.</title>
        <authorList>
            <person name="Sipos G."/>
            <person name="Prasanna A.N."/>
            <person name="Walter M.C."/>
            <person name="O'Connor E."/>
            <person name="Balint B."/>
            <person name="Krizsan K."/>
            <person name="Kiss B."/>
            <person name="Hess J."/>
            <person name="Varga T."/>
            <person name="Slot J."/>
            <person name="Riley R."/>
            <person name="Boka B."/>
            <person name="Rigling D."/>
            <person name="Barry K."/>
            <person name="Lee J."/>
            <person name="Mihaltcheva S."/>
            <person name="LaButti K."/>
            <person name="Lipzen A."/>
            <person name="Waldron R."/>
            <person name="Moloney N.M."/>
            <person name="Sperisen C."/>
            <person name="Kredics L."/>
            <person name="Vagvoelgyi C."/>
            <person name="Patrignani A."/>
            <person name="Fitzpatrick D."/>
            <person name="Nagy I."/>
            <person name="Doyle S."/>
            <person name="Anderson J.B."/>
            <person name="Grigoriev I.V."/>
            <person name="Gueldener U."/>
            <person name="Muensterkoetter M."/>
            <person name="Nagy L.G."/>
        </authorList>
    </citation>
    <scope>NUCLEOTIDE SEQUENCE [LARGE SCALE GENOMIC DNA]</scope>
    <source>
        <strain evidence="2">C18/9</strain>
    </source>
</reference>